<sequence length="456" mass="52344">MLLFCCPCASNLNQGCENCCQAVTALFNILQAVLKHLSPSQILLKIPHDPCTLILKAVLRPTLVTTPCFWTCFSLYPLTPSTNDLHLPIFQRFTTLQRRTVDLHTKQFGILQCQFFTQPITAWLGWLLAKPEIELLAIDNWAKEVRNSPNKFGDVQQVLMFRKLSSDISPSFLELVSFAICGLIQPLRNQDQWQEQINGYTINHLLKPIVDKLMSLDLGVIMKAHQHPQGWWLEGLLHQLRLATWFLAQCQCLQNLKLGVTCKREETITEAKNSKLTASANLKIPSLKILGCKIALGIMHNFLEGDLQSHWRYQWRFIATSLTTTQKLSQPVQQLGNKRQWNLTDTPMMMEIEYSSEESSDNDKYKEYDILLSMGKNGGFFTQEDSTKFCQNMTGVVLPPGLPKLPEKLREESHEKLKEAQWYCLFAYVIPLVVFDLYLSNVQDRCNVHTFYLISK</sequence>
<name>A0A0L6V803_9BASI</name>
<protein>
    <submittedName>
        <fullName evidence="1">Uncharacterized protein</fullName>
    </submittedName>
</protein>
<comment type="caution">
    <text evidence="1">The sequence shown here is derived from an EMBL/GenBank/DDBJ whole genome shotgun (WGS) entry which is preliminary data.</text>
</comment>
<gene>
    <name evidence="1" type="ORF">VP01_2297g2</name>
</gene>
<dbReference type="OrthoDB" id="3253623at2759"/>
<evidence type="ECO:0000313" key="1">
    <source>
        <dbReference type="EMBL" id="KNZ56878.1"/>
    </source>
</evidence>
<dbReference type="AlphaFoldDB" id="A0A0L6V803"/>
<dbReference type="Proteomes" id="UP000037035">
    <property type="component" value="Unassembled WGS sequence"/>
</dbReference>
<evidence type="ECO:0000313" key="2">
    <source>
        <dbReference type="Proteomes" id="UP000037035"/>
    </source>
</evidence>
<dbReference type="EMBL" id="LAVV01007166">
    <property type="protein sequence ID" value="KNZ56878.1"/>
    <property type="molecule type" value="Genomic_DNA"/>
</dbReference>
<reference evidence="1 2" key="1">
    <citation type="submission" date="2015-08" db="EMBL/GenBank/DDBJ databases">
        <title>Next Generation Sequencing and Analysis of the Genome of Puccinia sorghi L Schw, the Causal Agent of Maize Common Rust.</title>
        <authorList>
            <person name="Rochi L."/>
            <person name="Burguener G."/>
            <person name="Darino M."/>
            <person name="Turjanski A."/>
            <person name="Kreff E."/>
            <person name="Dieguez M.J."/>
            <person name="Sacco F."/>
        </authorList>
    </citation>
    <scope>NUCLEOTIDE SEQUENCE [LARGE SCALE GENOMIC DNA]</scope>
    <source>
        <strain evidence="1 2">RO10H11247</strain>
    </source>
</reference>
<accession>A0A0L6V803</accession>
<dbReference type="VEuPathDB" id="FungiDB:VP01_2297g2"/>
<keyword evidence="2" id="KW-1185">Reference proteome</keyword>
<organism evidence="1 2">
    <name type="scientific">Puccinia sorghi</name>
    <dbReference type="NCBI Taxonomy" id="27349"/>
    <lineage>
        <taxon>Eukaryota</taxon>
        <taxon>Fungi</taxon>
        <taxon>Dikarya</taxon>
        <taxon>Basidiomycota</taxon>
        <taxon>Pucciniomycotina</taxon>
        <taxon>Pucciniomycetes</taxon>
        <taxon>Pucciniales</taxon>
        <taxon>Pucciniaceae</taxon>
        <taxon>Puccinia</taxon>
    </lineage>
</organism>
<proteinExistence type="predicted"/>